<evidence type="ECO:0000313" key="2">
    <source>
        <dbReference type="Proteomes" id="UP001500063"/>
    </source>
</evidence>
<dbReference type="Proteomes" id="UP001500063">
    <property type="component" value="Unassembled WGS sequence"/>
</dbReference>
<comment type="caution">
    <text evidence="1">The sequence shown here is derived from an EMBL/GenBank/DDBJ whole genome shotgun (WGS) entry which is preliminary data.</text>
</comment>
<proteinExistence type="predicted"/>
<name>A0ABN0W7W3_9ACTN</name>
<sequence length="75" mass="7713">MESQRGAAVTRRSGQVRSGMSTASYDPYLCTGIPEGRWVTVAAVTGVGGRTEISGICVGLLVCPLGGRRGLVTGE</sequence>
<protein>
    <submittedName>
        <fullName evidence="1">Uncharacterized protein</fullName>
    </submittedName>
</protein>
<keyword evidence="2" id="KW-1185">Reference proteome</keyword>
<dbReference type="EMBL" id="BAAABW010000001">
    <property type="protein sequence ID" value="GAA0328217.1"/>
    <property type="molecule type" value="Genomic_DNA"/>
</dbReference>
<evidence type="ECO:0000313" key="1">
    <source>
        <dbReference type="EMBL" id="GAA0328217.1"/>
    </source>
</evidence>
<accession>A0ABN0W7W3</accession>
<reference evidence="1 2" key="1">
    <citation type="journal article" date="2019" name="Int. J. Syst. Evol. Microbiol.">
        <title>The Global Catalogue of Microorganisms (GCM) 10K type strain sequencing project: providing services to taxonomists for standard genome sequencing and annotation.</title>
        <authorList>
            <consortium name="The Broad Institute Genomics Platform"/>
            <consortium name="The Broad Institute Genome Sequencing Center for Infectious Disease"/>
            <person name="Wu L."/>
            <person name="Ma J."/>
        </authorList>
    </citation>
    <scope>NUCLEOTIDE SEQUENCE [LARGE SCALE GENOMIC DNA]</scope>
    <source>
        <strain evidence="1 2">JCM 4565</strain>
    </source>
</reference>
<organism evidence="1 2">
    <name type="scientific">Streptomyces blastmyceticus</name>
    <dbReference type="NCBI Taxonomy" id="68180"/>
    <lineage>
        <taxon>Bacteria</taxon>
        <taxon>Bacillati</taxon>
        <taxon>Actinomycetota</taxon>
        <taxon>Actinomycetes</taxon>
        <taxon>Kitasatosporales</taxon>
        <taxon>Streptomycetaceae</taxon>
        <taxon>Streptomyces</taxon>
    </lineage>
</organism>
<gene>
    <name evidence="1" type="ORF">GCM10010319_00250</name>
</gene>